<name>A0A1E7ESN0_9STRA</name>
<dbReference type="AlphaFoldDB" id="A0A1E7ESN0"/>
<feature type="compositionally biased region" description="Low complexity" evidence="1">
    <location>
        <begin position="34"/>
        <end position="60"/>
    </location>
</feature>
<keyword evidence="3" id="KW-1185">Reference proteome</keyword>
<dbReference type="OrthoDB" id="48938at2759"/>
<evidence type="ECO:0000256" key="1">
    <source>
        <dbReference type="SAM" id="MobiDB-lite"/>
    </source>
</evidence>
<feature type="region of interest" description="Disordered" evidence="1">
    <location>
        <begin position="1"/>
        <end position="64"/>
    </location>
</feature>
<dbReference type="InParanoid" id="A0A1E7ESN0"/>
<proteinExistence type="predicted"/>
<accession>A0A1E7ESN0</accession>
<gene>
    <name evidence="2" type="ORF">FRACYDRAFT_249355</name>
</gene>
<protein>
    <submittedName>
        <fullName evidence="2">Uncharacterized protein</fullName>
    </submittedName>
</protein>
<dbReference type="Proteomes" id="UP000095751">
    <property type="component" value="Unassembled WGS sequence"/>
</dbReference>
<dbReference type="EMBL" id="KV784378">
    <property type="protein sequence ID" value="OEU09010.1"/>
    <property type="molecule type" value="Genomic_DNA"/>
</dbReference>
<reference evidence="2 3" key="1">
    <citation type="submission" date="2016-09" db="EMBL/GenBank/DDBJ databases">
        <title>Extensive genetic diversity and differential bi-allelic expression allows diatom success in the polar Southern Ocean.</title>
        <authorList>
            <consortium name="DOE Joint Genome Institute"/>
            <person name="Mock T."/>
            <person name="Otillar R.P."/>
            <person name="Strauss J."/>
            <person name="Dupont C."/>
            <person name="Frickenhaus S."/>
            <person name="Maumus F."/>
            <person name="Mcmullan M."/>
            <person name="Sanges R."/>
            <person name="Schmutz J."/>
            <person name="Toseland A."/>
            <person name="Valas R."/>
            <person name="Veluchamy A."/>
            <person name="Ward B.J."/>
            <person name="Allen A."/>
            <person name="Barry K."/>
            <person name="Falciatore A."/>
            <person name="Ferrante M."/>
            <person name="Fortunato A.E."/>
            <person name="Gloeckner G."/>
            <person name="Gruber A."/>
            <person name="Hipkin R."/>
            <person name="Janech M."/>
            <person name="Kroth P."/>
            <person name="Leese F."/>
            <person name="Lindquist E."/>
            <person name="Lyon B.R."/>
            <person name="Martin J."/>
            <person name="Mayer C."/>
            <person name="Parker M."/>
            <person name="Quesneville H."/>
            <person name="Raymond J."/>
            <person name="Uhlig C."/>
            <person name="Valentin K.U."/>
            <person name="Worden A.Z."/>
            <person name="Armbrust E.V."/>
            <person name="Bowler C."/>
            <person name="Green B."/>
            <person name="Moulton V."/>
            <person name="Van Oosterhout C."/>
            <person name="Grigoriev I."/>
        </authorList>
    </citation>
    <scope>NUCLEOTIDE SEQUENCE [LARGE SCALE GENOMIC DNA]</scope>
    <source>
        <strain evidence="2 3">CCMP1102</strain>
    </source>
</reference>
<organism evidence="2 3">
    <name type="scientific">Fragilariopsis cylindrus CCMP1102</name>
    <dbReference type="NCBI Taxonomy" id="635003"/>
    <lineage>
        <taxon>Eukaryota</taxon>
        <taxon>Sar</taxon>
        <taxon>Stramenopiles</taxon>
        <taxon>Ochrophyta</taxon>
        <taxon>Bacillariophyta</taxon>
        <taxon>Bacillariophyceae</taxon>
        <taxon>Bacillariophycidae</taxon>
        <taxon>Bacillariales</taxon>
        <taxon>Bacillariaceae</taxon>
        <taxon>Fragilariopsis</taxon>
    </lineage>
</organism>
<evidence type="ECO:0000313" key="2">
    <source>
        <dbReference type="EMBL" id="OEU09010.1"/>
    </source>
</evidence>
<evidence type="ECO:0000313" key="3">
    <source>
        <dbReference type="Proteomes" id="UP000095751"/>
    </source>
</evidence>
<sequence length="353" mass="38406">MSSSLCIPKDEDDDPHPNDEPPSVIQNVEHRRSSSFNRNSSGALWPGVSSSTEGSSLGSSRFADASGDANTANAMSMNTVGQTLYSAQLSSGTEGSALGSSRFADASGDAYKANAKSMNSVGQTLYSAQQRPVDLLSSAQQQQQQQRPDLAGILNIGPNLNTHQTTARIDQMTNSVFSMSVNNSSVFASYPASTFSTLTPDTANVTGPKAGNPRSILNERYQKNYNRSFTKSDFVSITDTSNGDHIPHFTSVFVCPESGECFMSGDLIDGELVIATKGMNWYITKKIAEFAAAGRAEDNFSFRSVERTTTSSRFCNERPYIAHHDDISSFFEWDRSTREKVDRLKQKAAQRST</sequence>
<dbReference type="KEGG" id="fcy:FRACYDRAFT_249355"/>